<evidence type="ECO:0000259" key="5">
    <source>
        <dbReference type="PROSITE" id="PS50850"/>
    </source>
</evidence>
<dbReference type="InterPro" id="IPR011701">
    <property type="entry name" value="MFS"/>
</dbReference>
<accession>A0A399RE97</accession>
<organism evidence="6 7">
    <name type="scientific">Henriciella mobilis</name>
    <dbReference type="NCBI Taxonomy" id="2305467"/>
    <lineage>
        <taxon>Bacteria</taxon>
        <taxon>Pseudomonadati</taxon>
        <taxon>Pseudomonadota</taxon>
        <taxon>Alphaproteobacteria</taxon>
        <taxon>Hyphomonadales</taxon>
        <taxon>Hyphomonadaceae</taxon>
        <taxon>Henriciella</taxon>
    </lineage>
</organism>
<keyword evidence="1 4" id="KW-0812">Transmembrane</keyword>
<evidence type="ECO:0000256" key="1">
    <source>
        <dbReference type="ARBA" id="ARBA00022692"/>
    </source>
</evidence>
<feature type="transmembrane region" description="Helical" evidence="4">
    <location>
        <begin position="35"/>
        <end position="55"/>
    </location>
</feature>
<feature type="transmembrane region" description="Helical" evidence="4">
    <location>
        <begin position="340"/>
        <end position="362"/>
    </location>
</feature>
<comment type="caution">
    <text evidence="6">The sequence shown here is derived from an EMBL/GenBank/DDBJ whole genome shotgun (WGS) entry which is preliminary data.</text>
</comment>
<proteinExistence type="predicted"/>
<evidence type="ECO:0000256" key="4">
    <source>
        <dbReference type="SAM" id="Phobius"/>
    </source>
</evidence>
<dbReference type="InterPro" id="IPR020846">
    <property type="entry name" value="MFS_dom"/>
</dbReference>
<dbReference type="PANTHER" id="PTHR11360">
    <property type="entry name" value="MONOCARBOXYLATE TRANSPORTER"/>
    <property type="match status" value="1"/>
</dbReference>
<evidence type="ECO:0000256" key="3">
    <source>
        <dbReference type="ARBA" id="ARBA00023136"/>
    </source>
</evidence>
<dbReference type="InterPro" id="IPR050327">
    <property type="entry name" value="Proton-linked_MCT"/>
</dbReference>
<feature type="transmembrane region" description="Helical" evidence="4">
    <location>
        <begin position="5"/>
        <end position="23"/>
    </location>
</feature>
<feature type="transmembrane region" description="Helical" evidence="4">
    <location>
        <begin position="127"/>
        <end position="150"/>
    </location>
</feature>
<name>A0A399RE97_9PROT</name>
<dbReference type="Proteomes" id="UP000266385">
    <property type="component" value="Unassembled WGS sequence"/>
</dbReference>
<feature type="transmembrane region" description="Helical" evidence="4">
    <location>
        <begin position="304"/>
        <end position="328"/>
    </location>
</feature>
<sequence>MGFTFVMQFIAMGLVYYSFGVYLKPLAEALETSRFSISLTLSIEAIVVACVAPMIARLYAEVQIRRMLTLGTCALAFGLMSMSLIQETWQLYVVFGGGVALGLVSLTAIPSNLLLANWFDRRRGLAMGISQFGISISAAVLVPVVTWLFLTLGWRTAFVVCGAAAGLVLVPMIWLFAVKTPEEVGLSPDGTFSAKAPKAPEPVTWTFRQALATRDVWLITLIVGPCNLGIASVLLSLPAYATDLGISEMRASSVVALTAVFGAIAKIVLGMLADRLNLKLVVALAVLFQVLGVVLLLLNTSYEGMLVAAVVFGFGYGGTAPLWAILLANQFGRESFPTIMGANMPMLMPFGLIALPLTNWIFEVQGSYHSAYVSLIGWYVLAALALALLPVRNQPRQQGQLA</sequence>
<feature type="transmembrane region" description="Helical" evidence="4">
    <location>
        <begin position="67"/>
        <end position="85"/>
    </location>
</feature>
<dbReference type="EMBL" id="QWFX01000007">
    <property type="protein sequence ID" value="RIJ29870.1"/>
    <property type="molecule type" value="Genomic_DNA"/>
</dbReference>
<keyword evidence="2 4" id="KW-1133">Transmembrane helix</keyword>
<keyword evidence="7" id="KW-1185">Reference proteome</keyword>
<feature type="transmembrane region" description="Helical" evidence="4">
    <location>
        <begin position="156"/>
        <end position="177"/>
    </location>
</feature>
<dbReference type="AlphaFoldDB" id="A0A399RE97"/>
<keyword evidence="3 4" id="KW-0472">Membrane</keyword>
<dbReference type="Pfam" id="PF07690">
    <property type="entry name" value="MFS_1"/>
    <property type="match status" value="1"/>
</dbReference>
<protein>
    <submittedName>
        <fullName evidence="6">MFS transporter</fullName>
    </submittedName>
</protein>
<dbReference type="InterPro" id="IPR036259">
    <property type="entry name" value="MFS_trans_sf"/>
</dbReference>
<evidence type="ECO:0000313" key="6">
    <source>
        <dbReference type="EMBL" id="RIJ29870.1"/>
    </source>
</evidence>
<dbReference type="Gene3D" id="1.20.1250.20">
    <property type="entry name" value="MFS general substrate transporter like domains"/>
    <property type="match status" value="2"/>
</dbReference>
<evidence type="ECO:0000313" key="7">
    <source>
        <dbReference type="Proteomes" id="UP000266385"/>
    </source>
</evidence>
<dbReference type="PANTHER" id="PTHR11360:SF290">
    <property type="entry name" value="MONOCARBOXYLATE MFS PERMEASE"/>
    <property type="match status" value="1"/>
</dbReference>
<feature type="transmembrane region" description="Helical" evidence="4">
    <location>
        <begin position="368"/>
        <end position="389"/>
    </location>
</feature>
<evidence type="ECO:0000256" key="2">
    <source>
        <dbReference type="ARBA" id="ARBA00022989"/>
    </source>
</evidence>
<feature type="transmembrane region" description="Helical" evidence="4">
    <location>
        <begin position="253"/>
        <end position="273"/>
    </location>
</feature>
<dbReference type="PROSITE" id="PS50850">
    <property type="entry name" value="MFS"/>
    <property type="match status" value="1"/>
</dbReference>
<reference evidence="6 7" key="1">
    <citation type="submission" date="2018-08" db="EMBL/GenBank/DDBJ databases">
        <title>Henriciella mobilis sp. nov., isolated from seawater.</title>
        <authorList>
            <person name="Cheng H."/>
            <person name="Wu Y.-H."/>
            <person name="Xu X.-W."/>
            <person name="Guo L.-L."/>
        </authorList>
    </citation>
    <scope>NUCLEOTIDE SEQUENCE [LARGE SCALE GENOMIC DNA]</scope>
    <source>
        <strain evidence="6 7">JN25</strain>
    </source>
</reference>
<gene>
    <name evidence="6" type="ORF">D1223_09215</name>
</gene>
<feature type="transmembrane region" description="Helical" evidence="4">
    <location>
        <begin position="280"/>
        <end position="298"/>
    </location>
</feature>
<dbReference type="GO" id="GO:0022857">
    <property type="term" value="F:transmembrane transporter activity"/>
    <property type="evidence" value="ECO:0007669"/>
    <property type="project" value="InterPro"/>
</dbReference>
<feature type="domain" description="Major facilitator superfamily (MFS) profile" evidence="5">
    <location>
        <begin position="1"/>
        <end position="394"/>
    </location>
</feature>
<feature type="transmembrane region" description="Helical" evidence="4">
    <location>
        <begin position="91"/>
        <end position="115"/>
    </location>
</feature>
<feature type="transmembrane region" description="Helical" evidence="4">
    <location>
        <begin position="216"/>
        <end position="241"/>
    </location>
</feature>
<dbReference type="SUPFAM" id="SSF103473">
    <property type="entry name" value="MFS general substrate transporter"/>
    <property type="match status" value="1"/>
</dbReference>